<name>A0A6J7W8N9_9CAUD</name>
<protein>
    <submittedName>
        <fullName evidence="1">Uncharacterized protein</fullName>
    </submittedName>
</protein>
<evidence type="ECO:0000313" key="1">
    <source>
        <dbReference type="EMBL" id="CAB5170640.1"/>
    </source>
</evidence>
<dbReference type="Gene3D" id="3.90.550.40">
    <property type="match status" value="1"/>
</dbReference>
<dbReference type="EMBL" id="LR798203">
    <property type="protein sequence ID" value="CAB5170640.1"/>
    <property type="molecule type" value="Genomic_DNA"/>
</dbReference>
<sequence length="209" mass="23315">MKVAICTPSRDMVHASFAFDLANLVGYSVKKGIQIGVYNATGTLIADQRVNLAKEAVTAKADYILWLDTDMRFPKDTLERLLAHKKDLVGANYTTRALPIEPVAFHFEEGVWTRVPTLPESTGLQEVSGSGFGVMLTSAKVFKAMQDPWFLIAYSTVNGLFHGEDLYFCMKAESIGFKTHIDHDLSKEVRHIGSFEFRHEHVDASEETA</sequence>
<dbReference type="InterPro" id="IPR029044">
    <property type="entry name" value="Nucleotide-diphossugar_trans"/>
</dbReference>
<reference evidence="1" key="1">
    <citation type="submission" date="2020-05" db="EMBL/GenBank/DDBJ databases">
        <authorList>
            <person name="Chiriac C."/>
            <person name="Salcher M."/>
            <person name="Ghai R."/>
            <person name="Kavagutti S V."/>
        </authorList>
    </citation>
    <scope>NUCLEOTIDE SEQUENCE</scope>
</reference>
<gene>
    <name evidence="1" type="ORF">UFOVP155_37</name>
</gene>
<accession>A0A6J7W8N9</accession>
<proteinExistence type="predicted"/>
<dbReference type="SUPFAM" id="SSF53448">
    <property type="entry name" value="Nucleotide-diphospho-sugar transferases"/>
    <property type="match status" value="1"/>
</dbReference>
<organism evidence="1">
    <name type="scientific">uncultured Caudovirales phage</name>
    <dbReference type="NCBI Taxonomy" id="2100421"/>
    <lineage>
        <taxon>Viruses</taxon>
        <taxon>Duplodnaviria</taxon>
        <taxon>Heunggongvirae</taxon>
        <taxon>Uroviricota</taxon>
        <taxon>Caudoviricetes</taxon>
        <taxon>Peduoviridae</taxon>
        <taxon>Maltschvirus</taxon>
        <taxon>Maltschvirus maltsch</taxon>
    </lineage>
</organism>